<sequence length="66" mass="7104">MMDVVSGFSVSQGARNLVAQRSVTSLLSRNCLKSCFPASKTKPSLCPQNGNTGPGCHFNRFMVLAR</sequence>
<accession>A0AAD4LXE7</accession>
<organism evidence="1 2">
    <name type="scientific">Multifurca ochricompacta</name>
    <dbReference type="NCBI Taxonomy" id="376703"/>
    <lineage>
        <taxon>Eukaryota</taxon>
        <taxon>Fungi</taxon>
        <taxon>Dikarya</taxon>
        <taxon>Basidiomycota</taxon>
        <taxon>Agaricomycotina</taxon>
        <taxon>Agaricomycetes</taxon>
        <taxon>Russulales</taxon>
        <taxon>Russulaceae</taxon>
        <taxon>Multifurca</taxon>
    </lineage>
</organism>
<name>A0AAD4LXE7_9AGAM</name>
<evidence type="ECO:0000313" key="2">
    <source>
        <dbReference type="Proteomes" id="UP001203297"/>
    </source>
</evidence>
<gene>
    <name evidence="1" type="ORF">B0F90DRAFT_1772409</name>
</gene>
<feature type="non-terminal residue" evidence="1">
    <location>
        <position position="66"/>
    </location>
</feature>
<dbReference type="Proteomes" id="UP001203297">
    <property type="component" value="Unassembled WGS sequence"/>
</dbReference>
<comment type="caution">
    <text evidence="1">The sequence shown here is derived from an EMBL/GenBank/DDBJ whole genome shotgun (WGS) entry which is preliminary data.</text>
</comment>
<reference evidence="1" key="1">
    <citation type="journal article" date="2022" name="New Phytol.">
        <title>Evolutionary transition to the ectomycorrhizal habit in the genomes of a hyperdiverse lineage of mushroom-forming fungi.</title>
        <authorList>
            <person name="Looney B."/>
            <person name="Miyauchi S."/>
            <person name="Morin E."/>
            <person name="Drula E."/>
            <person name="Courty P.E."/>
            <person name="Kohler A."/>
            <person name="Kuo A."/>
            <person name="LaButti K."/>
            <person name="Pangilinan J."/>
            <person name="Lipzen A."/>
            <person name="Riley R."/>
            <person name="Andreopoulos W."/>
            <person name="He G."/>
            <person name="Johnson J."/>
            <person name="Nolan M."/>
            <person name="Tritt A."/>
            <person name="Barry K.W."/>
            <person name="Grigoriev I.V."/>
            <person name="Nagy L.G."/>
            <person name="Hibbett D."/>
            <person name="Henrissat B."/>
            <person name="Matheny P.B."/>
            <person name="Labbe J."/>
            <person name="Martin F.M."/>
        </authorList>
    </citation>
    <scope>NUCLEOTIDE SEQUENCE</scope>
    <source>
        <strain evidence="1">BPL690</strain>
    </source>
</reference>
<proteinExistence type="predicted"/>
<dbReference type="EMBL" id="WTXG01000131">
    <property type="protein sequence ID" value="KAI0292095.1"/>
    <property type="molecule type" value="Genomic_DNA"/>
</dbReference>
<dbReference type="AlphaFoldDB" id="A0AAD4LXE7"/>
<protein>
    <submittedName>
        <fullName evidence="1">Uncharacterized protein</fullName>
    </submittedName>
</protein>
<keyword evidence="2" id="KW-1185">Reference proteome</keyword>
<evidence type="ECO:0000313" key="1">
    <source>
        <dbReference type="EMBL" id="KAI0292095.1"/>
    </source>
</evidence>